<evidence type="ECO:0000256" key="2">
    <source>
        <dbReference type="SAM" id="Phobius"/>
    </source>
</evidence>
<feature type="region of interest" description="Disordered" evidence="1">
    <location>
        <begin position="592"/>
        <end position="611"/>
    </location>
</feature>
<evidence type="ECO:0000256" key="1">
    <source>
        <dbReference type="SAM" id="MobiDB-lite"/>
    </source>
</evidence>
<proteinExistence type="predicted"/>
<keyword evidence="2" id="KW-0812">Transmembrane</keyword>
<evidence type="ECO:0000313" key="4">
    <source>
        <dbReference type="Proteomes" id="UP001174909"/>
    </source>
</evidence>
<protein>
    <submittedName>
        <fullName evidence="3">Uncharacterized protein</fullName>
    </submittedName>
</protein>
<feature type="transmembrane region" description="Helical" evidence="2">
    <location>
        <begin position="192"/>
        <end position="216"/>
    </location>
</feature>
<organism evidence="3 4">
    <name type="scientific">Geodia barretti</name>
    <name type="common">Barrett's horny sponge</name>
    <dbReference type="NCBI Taxonomy" id="519541"/>
    <lineage>
        <taxon>Eukaryota</taxon>
        <taxon>Metazoa</taxon>
        <taxon>Porifera</taxon>
        <taxon>Demospongiae</taxon>
        <taxon>Heteroscleromorpha</taxon>
        <taxon>Tetractinellida</taxon>
        <taxon>Astrophorina</taxon>
        <taxon>Geodiidae</taxon>
        <taxon>Geodia</taxon>
    </lineage>
</organism>
<feature type="transmembrane region" description="Helical" evidence="2">
    <location>
        <begin position="96"/>
        <end position="113"/>
    </location>
</feature>
<keyword evidence="2" id="KW-1133">Transmembrane helix</keyword>
<feature type="transmembrane region" description="Helical" evidence="2">
    <location>
        <begin position="150"/>
        <end position="171"/>
    </location>
</feature>
<dbReference type="Proteomes" id="UP001174909">
    <property type="component" value="Unassembled WGS sequence"/>
</dbReference>
<feature type="transmembrane region" description="Helical" evidence="2">
    <location>
        <begin position="120"/>
        <end position="138"/>
    </location>
</feature>
<keyword evidence="2" id="KW-0472">Membrane</keyword>
<gene>
    <name evidence="3" type="ORF">GBAR_LOCUS29964</name>
</gene>
<name>A0AA35TWA2_GEOBA</name>
<sequence length="611" mass="65816">MVVIGGLVFWELQSREQIVSSGLFTELQVNETLLFGPILFLIVVALFFMRLFPLFVRYIGGESPGLVHLLTGLSVAGLAGGTLFSGYQDGTLSEAYLPAAIVLAGGAAYYVTYRFIRGRWKWVGVGAQAAAVAAYVFTGDIHPSNTLFNAEIGLLAIVPAQILYQLLALVTRSAPAWLSISLWHMARNPLQYTWLVLLLVLVTGLGIFATTVGGTLTRSQDEQIQYDTPTDMRIQGTPLFLSEGLHGMREAFVGTPAIDSGALGYRTSAYIGNISMQLLALEPEAFADIAWFRDDFANTGLEQIMGMIAVADGHNGITMPADSQSIGLWIKPLESQPLMSVWVVVQDSAGIVRTVSLGEVGELGWHRASNDLPADLTGPFDLMAVSLYEPGTTTQTSGGGTPGTVLFDDVYVELSDGSKRVLEGFEGENVWSPIPTSFFNSDVLYTSPDDPFTGARSGVFTFGTDRNRSVRGIYDASAGGVIPVVISRGVAEATGLRPGVSQIVSVSGWLVPVEITGVIELFPTLNTANSGFMLADLDALLTYMNMMSQLSTVEANELYLQKTGDSPDIVEEITEEMVSILLKVNDTTAQRRKSVGTRFKTPDGGPWSSWP</sequence>
<comment type="caution">
    <text evidence="3">The sequence shown here is derived from an EMBL/GenBank/DDBJ whole genome shotgun (WGS) entry which is preliminary data.</text>
</comment>
<feature type="transmembrane region" description="Helical" evidence="2">
    <location>
        <begin position="33"/>
        <end position="53"/>
    </location>
</feature>
<dbReference type="EMBL" id="CASHTH010004224">
    <property type="protein sequence ID" value="CAI8054919.1"/>
    <property type="molecule type" value="Genomic_DNA"/>
</dbReference>
<evidence type="ECO:0000313" key="3">
    <source>
        <dbReference type="EMBL" id="CAI8054919.1"/>
    </source>
</evidence>
<feature type="transmembrane region" description="Helical" evidence="2">
    <location>
        <begin position="65"/>
        <end position="84"/>
    </location>
</feature>
<reference evidence="3" key="1">
    <citation type="submission" date="2023-03" db="EMBL/GenBank/DDBJ databases">
        <authorList>
            <person name="Steffen K."/>
            <person name="Cardenas P."/>
        </authorList>
    </citation>
    <scope>NUCLEOTIDE SEQUENCE</scope>
</reference>
<dbReference type="AlphaFoldDB" id="A0AA35TWA2"/>
<accession>A0AA35TWA2</accession>
<keyword evidence="4" id="KW-1185">Reference proteome</keyword>